<organism evidence="4 5">
    <name type="scientific">Zingiber officinale</name>
    <name type="common">Ginger</name>
    <name type="synonym">Amomum zingiber</name>
    <dbReference type="NCBI Taxonomy" id="94328"/>
    <lineage>
        <taxon>Eukaryota</taxon>
        <taxon>Viridiplantae</taxon>
        <taxon>Streptophyta</taxon>
        <taxon>Embryophyta</taxon>
        <taxon>Tracheophyta</taxon>
        <taxon>Spermatophyta</taxon>
        <taxon>Magnoliopsida</taxon>
        <taxon>Liliopsida</taxon>
        <taxon>Zingiberales</taxon>
        <taxon>Zingiberaceae</taxon>
        <taxon>Zingiber</taxon>
    </lineage>
</organism>
<evidence type="ECO:0000313" key="5">
    <source>
        <dbReference type="Proteomes" id="UP000734854"/>
    </source>
</evidence>
<feature type="repeat" description="PPR" evidence="3">
    <location>
        <begin position="20"/>
        <end position="54"/>
    </location>
</feature>
<evidence type="ECO:0000256" key="3">
    <source>
        <dbReference type="PROSITE-ProRule" id="PRU00708"/>
    </source>
</evidence>
<comment type="similarity">
    <text evidence="1">Belongs to the PPR family. P subfamily.</text>
</comment>
<evidence type="ECO:0000256" key="1">
    <source>
        <dbReference type="ARBA" id="ARBA00007626"/>
    </source>
</evidence>
<dbReference type="Proteomes" id="UP000734854">
    <property type="component" value="Unassembled WGS sequence"/>
</dbReference>
<feature type="repeat" description="PPR" evidence="3">
    <location>
        <begin position="126"/>
        <end position="160"/>
    </location>
</feature>
<keyword evidence="5" id="KW-1185">Reference proteome</keyword>
<accession>A0A8J5C6D5</accession>
<sequence length="220" mass="25182">MGDKLMILFKNLPKSKRFRDIYVYNSVISGLVSCGRYDDARKVYDIFEAKNINPDHVNCSIMLTVMRKSGMRGKDAWEYFQRMNRNGVKWSLEVIGALIKFFCDEGLKKEALIIQAEMEKKGITSNIIIYNTLMDPYSKSDQVEEAEEIFLEKKEKDKSQQSRALDWIRRPSPISSVPATEIPRTSPSHCATPIRLPPPISPVATTTDLCPNHRHLLSMP</sequence>
<comment type="caution">
    <text evidence="4">The sequence shown here is derived from an EMBL/GenBank/DDBJ whole genome shotgun (WGS) entry which is preliminary data.</text>
</comment>
<evidence type="ECO:0000313" key="4">
    <source>
        <dbReference type="EMBL" id="KAG6474025.1"/>
    </source>
</evidence>
<keyword evidence="2" id="KW-0677">Repeat</keyword>
<dbReference type="InterPro" id="IPR002885">
    <property type="entry name" value="PPR_rpt"/>
</dbReference>
<name>A0A8J5C6D5_ZINOF</name>
<dbReference type="Pfam" id="PF13812">
    <property type="entry name" value="PPR_3"/>
    <property type="match status" value="1"/>
</dbReference>
<dbReference type="Gene3D" id="1.25.40.10">
    <property type="entry name" value="Tetratricopeptide repeat domain"/>
    <property type="match status" value="1"/>
</dbReference>
<evidence type="ECO:0008006" key="6">
    <source>
        <dbReference type="Google" id="ProtNLM"/>
    </source>
</evidence>
<dbReference type="EMBL" id="JACMSC010000019">
    <property type="protein sequence ID" value="KAG6474025.1"/>
    <property type="molecule type" value="Genomic_DNA"/>
</dbReference>
<dbReference type="PANTHER" id="PTHR47941">
    <property type="entry name" value="PENTATRICOPEPTIDE REPEAT-CONTAINING PROTEIN 3, MITOCHONDRIAL"/>
    <property type="match status" value="1"/>
</dbReference>
<proteinExistence type="inferred from homology"/>
<reference evidence="4 5" key="1">
    <citation type="submission" date="2020-08" db="EMBL/GenBank/DDBJ databases">
        <title>Plant Genome Project.</title>
        <authorList>
            <person name="Zhang R.-G."/>
        </authorList>
    </citation>
    <scope>NUCLEOTIDE SEQUENCE [LARGE SCALE GENOMIC DNA]</scope>
    <source>
        <tissue evidence="4">Rhizome</tissue>
    </source>
</reference>
<dbReference type="InterPro" id="IPR011990">
    <property type="entry name" value="TPR-like_helical_dom_sf"/>
</dbReference>
<gene>
    <name evidence="4" type="ORF">ZIOFF_067948</name>
</gene>
<dbReference type="NCBIfam" id="TIGR00756">
    <property type="entry name" value="PPR"/>
    <property type="match status" value="1"/>
</dbReference>
<dbReference type="PROSITE" id="PS51375">
    <property type="entry name" value="PPR"/>
    <property type="match status" value="2"/>
</dbReference>
<protein>
    <recommendedName>
        <fullName evidence="6">Pentatricopeptide repeat-containing protein</fullName>
    </recommendedName>
</protein>
<dbReference type="AlphaFoldDB" id="A0A8J5C6D5"/>
<evidence type="ECO:0000256" key="2">
    <source>
        <dbReference type="ARBA" id="ARBA00022737"/>
    </source>
</evidence>
<dbReference type="Pfam" id="PF13041">
    <property type="entry name" value="PPR_2"/>
    <property type="match status" value="1"/>
</dbReference>
<dbReference type="PROSITE" id="PS51257">
    <property type="entry name" value="PROKAR_LIPOPROTEIN"/>
    <property type="match status" value="1"/>
</dbReference>